<organism evidence="2 3">
    <name type="scientific">Paraburkholderia humisilvae</name>
    <dbReference type="NCBI Taxonomy" id="627669"/>
    <lineage>
        <taxon>Bacteria</taxon>
        <taxon>Pseudomonadati</taxon>
        <taxon>Pseudomonadota</taxon>
        <taxon>Betaproteobacteria</taxon>
        <taxon>Burkholderiales</taxon>
        <taxon>Burkholderiaceae</taxon>
        <taxon>Paraburkholderia</taxon>
    </lineage>
</organism>
<evidence type="ECO:0000313" key="3">
    <source>
        <dbReference type="Proteomes" id="UP000494363"/>
    </source>
</evidence>
<sequence>MNRKDENDHATAILVATFGVVAGVFGFVWLFSRTLNLDMNCGAAVLGNLFAFAICLWGVLVLGLLKPTDILPAALAGLWACFWPALSDWCASTSESDCGVPDDVVWWATWYIKLGVFVGILLAGYGGRWRQRR</sequence>
<dbReference type="Proteomes" id="UP000494363">
    <property type="component" value="Unassembled WGS sequence"/>
</dbReference>
<name>A0A6J5FAD4_9BURK</name>
<feature type="transmembrane region" description="Helical" evidence="1">
    <location>
        <begin position="43"/>
        <end position="65"/>
    </location>
</feature>
<keyword evidence="1" id="KW-0472">Membrane</keyword>
<reference evidence="2 3" key="1">
    <citation type="submission" date="2020-04" db="EMBL/GenBank/DDBJ databases">
        <authorList>
            <person name="De Canck E."/>
        </authorList>
    </citation>
    <scope>NUCLEOTIDE SEQUENCE [LARGE SCALE GENOMIC DNA]</scope>
    <source>
        <strain evidence="2 3">LMG 29542</strain>
    </source>
</reference>
<dbReference type="RefSeq" id="WP_175232998.1">
    <property type="nucleotide sequence ID" value="NZ_CADIKH010000113.1"/>
</dbReference>
<dbReference type="EMBL" id="CADIKH010000113">
    <property type="protein sequence ID" value="CAB3774397.1"/>
    <property type="molecule type" value="Genomic_DNA"/>
</dbReference>
<feature type="transmembrane region" description="Helical" evidence="1">
    <location>
        <begin position="12"/>
        <end position="31"/>
    </location>
</feature>
<gene>
    <name evidence="2" type="ORF">LMG29542_07779</name>
</gene>
<protein>
    <submittedName>
        <fullName evidence="2">Uncharacterized protein</fullName>
    </submittedName>
</protein>
<proteinExistence type="predicted"/>
<keyword evidence="1" id="KW-1133">Transmembrane helix</keyword>
<keyword evidence="1" id="KW-0812">Transmembrane</keyword>
<keyword evidence="3" id="KW-1185">Reference proteome</keyword>
<accession>A0A6J5FAD4</accession>
<dbReference type="AlphaFoldDB" id="A0A6J5FAD4"/>
<evidence type="ECO:0000256" key="1">
    <source>
        <dbReference type="SAM" id="Phobius"/>
    </source>
</evidence>
<feature type="transmembrane region" description="Helical" evidence="1">
    <location>
        <begin position="106"/>
        <end position="125"/>
    </location>
</feature>
<evidence type="ECO:0000313" key="2">
    <source>
        <dbReference type="EMBL" id="CAB3774397.1"/>
    </source>
</evidence>